<dbReference type="Proteomes" id="UP000053688">
    <property type="component" value="Unassembled WGS sequence"/>
</dbReference>
<keyword evidence="3 4" id="KW-0574">Periplasm</keyword>
<evidence type="ECO:0000256" key="4">
    <source>
        <dbReference type="HAMAP-Rule" id="MF_01914"/>
    </source>
</evidence>
<comment type="similarity">
    <text evidence="4">Belongs to the LptA family.</text>
</comment>
<keyword evidence="7" id="KW-1185">Reference proteome</keyword>
<dbReference type="STRING" id="28176.CF66_7042"/>
<gene>
    <name evidence="4 6" type="primary">lptA</name>
    <name evidence="6" type="ORF">O1U_0541</name>
</gene>
<dbReference type="GO" id="GO:0043165">
    <property type="term" value="P:Gram-negative-bacterium-type cell outer membrane assembly"/>
    <property type="evidence" value="ECO:0007669"/>
    <property type="project" value="UniProtKB-UniRule"/>
</dbReference>
<keyword evidence="1 4" id="KW-0813">Transport</keyword>
<dbReference type="GO" id="GO:0001530">
    <property type="term" value="F:lipopolysaccharide binding"/>
    <property type="evidence" value="ECO:0007669"/>
    <property type="project" value="InterPro"/>
</dbReference>
<dbReference type="Pfam" id="PF03968">
    <property type="entry name" value="LptD_N"/>
    <property type="match status" value="1"/>
</dbReference>
<dbReference type="InterPro" id="IPR005653">
    <property type="entry name" value="OstA-like_N"/>
</dbReference>
<dbReference type="NCBIfam" id="TIGR03002">
    <property type="entry name" value="outer_YhbN_LptA"/>
    <property type="match status" value="1"/>
</dbReference>
<evidence type="ECO:0000256" key="3">
    <source>
        <dbReference type="ARBA" id="ARBA00022764"/>
    </source>
</evidence>
<evidence type="ECO:0000259" key="5">
    <source>
        <dbReference type="Pfam" id="PF03968"/>
    </source>
</evidence>
<keyword evidence="2 4" id="KW-0732">Signal</keyword>
<dbReference type="AlphaFoldDB" id="S3DZ95"/>
<comment type="subunit">
    <text evidence="4">Component of the lipopolysaccharide transport and assembly complex.</text>
</comment>
<accession>S3DZ95</accession>
<evidence type="ECO:0000256" key="1">
    <source>
        <dbReference type="ARBA" id="ARBA00022448"/>
    </source>
</evidence>
<dbReference type="eggNOG" id="COG1934">
    <property type="taxonomic scope" value="Bacteria"/>
</dbReference>
<dbReference type="GO" id="GO:0009279">
    <property type="term" value="C:cell outer membrane"/>
    <property type="evidence" value="ECO:0007669"/>
    <property type="project" value="TreeGrafter"/>
</dbReference>
<evidence type="ECO:0000313" key="6">
    <source>
        <dbReference type="EMBL" id="EPE37241.1"/>
    </source>
</evidence>
<evidence type="ECO:0000256" key="2">
    <source>
        <dbReference type="ARBA" id="ARBA00022729"/>
    </source>
</evidence>
<feature type="domain" description="Organic solvent tolerance-like N-terminal" evidence="5">
    <location>
        <begin position="33"/>
        <end position="144"/>
    </location>
</feature>
<dbReference type="GO" id="GO:0015920">
    <property type="term" value="P:lipopolysaccharide transport"/>
    <property type="evidence" value="ECO:0007669"/>
    <property type="project" value="UniProtKB-UniRule"/>
</dbReference>
<dbReference type="EMBL" id="AMSD01000002">
    <property type="protein sequence ID" value="EPE37241.1"/>
    <property type="molecule type" value="Genomic_DNA"/>
</dbReference>
<evidence type="ECO:0000313" key="7">
    <source>
        <dbReference type="Proteomes" id="UP000053688"/>
    </source>
</evidence>
<organism evidence="6 7">
    <name type="scientific">Candidatus Photodesmus katoptron Akat1</name>
    <dbReference type="NCBI Taxonomy" id="1236703"/>
    <lineage>
        <taxon>Bacteria</taxon>
        <taxon>Pseudomonadati</taxon>
        <taxon>Pseudomonadota</taxon>
        <taxon>Gammaproteobacteria</taxon>
        <taxon>Vibrionales</taxon>
        <taxon>Vibrionaceae</taxon>
        <taxon>Candidatus Photodesmus</taxon>
    </lineage>
</organism>
<dbReference type="PATRIC" id="fig|1236703.3.peg.546"/>
<comment type="subcellular location">
    <subcellularLocation>
        <location evidence="4">Periplasm</location>
    </subcellularLocation>
</comment>
<dbReference type="RefSeq" id="WP_016503873.1">
    <property type="nucleotide sequence ID" value="NZ_AMSD01000002.1"/>
</dbReference>
<feature type="signal peptide" evidence="4">
    <location>
        <begin position="1"/>
        <end position="22"/>
    </location>
</feature>
<dbReference type="GO" id="GO:0017089">
    <property type="term" value="F:glycolipid transfer activity"/>
    <property type="evidence" value="ECO:0007669"/>
    <property type="project" value="TreeGrafter"/>
</dbReference>
<comment type="function">
    <text evidence="4">Involved in the assembly of lipopolysaccharide (LPS). Required for the translocation of LPS from the inner membrane to the outer membrane. May form a bridge between the inner membrane and the outer membrane, via interactions with LptC and LptD, thereby facilitating LPS transfer across the periplasm.</text>
</comment>
<dbReference type="Gene3D" id="2.60.450.10">
    <property type="entry name" value="Lipopolysaccharide (LPS) transport protein A like domain"/>
    <property type="match status" value="1"/>
</dbReference>
<protein>
    <recommendedName>
        <fullName evidence="4">Lipopolysaccharide export system protein LptA</fullName>
    </recommendedName>
</protein>
<dbReference type="HAMAP" id="MF_01914">
    <property type="entry name" value="LPS_assembly_LptA"/>
    <property type="match status" value="1"/>
</dbReference>
<proteinExistence type="inferred from homology"/>
<reference evidence="6 7" key="1">
    <citation type="journal article" date="2014" name="Environ. Microbiol.">
        <title>Genomic signatures of obligate host dependence in the luminous bacterial symbiont of a vertebrate.</title>
        <authorList>
            <person name="Hendry T.A."/>
            <person name="de Wet J.R."/>
            <person name="Dunlap P.V."/>
        </authorList>
    </citation>
    <scope>NUCLEOTIDE SEQUENCE [LARGE SCALE GENOMIC DNA]</scope>
    <source>
        <strain evidence="6 7">Akat1</strain>
    </source>
</reference>
<dbReference type="PANTHER" id="PTHR36504">
    <property type="entry name" value="LIPOPOLYSACCHARIDE EXPORT SYSTEM PROTEIN LPTA"/>
    <property type="match status" value="1"/>
</dbReference>
<dbReference type="InterPro" id="IPR014340">
    <property type="entry name" value="LptA"/>
</dbReference>
<name>S3DZ95_9GAMM</name>
<feature type="chain" id="PRO_5009020349" description="Lipopolysaccharide export system protein LptA" evidence="4">
    <location>
        <begin position="23"/>
        <end position="167"/>
    </location>
</feature>
<dbReference type="InterPro" id="IPR052037">
    <property type="entry name" value="LPS_export_LptA"/>
</dbReference>
<dbReference type="GO" id="GO:0030288">
    <property type="term" value="C:outer membrane-bounded periplasmic space"/>
    <property type="evidence" value="ECO:0007669"/>
    <property type="project" value="TreeGrafter"/>
</dbReference>
<dbReference type="PANTHER" id="PTHR36504:SF1">
    <property type="entry name" value="LIPOPOLYSACCHARIDE EXPORT SYSTEM PROTEIN LPTA"/>
    <property type="match status" value="1"/>
</dbReference>
<sequence length="167" mass="18954" precursor="true">MNFLYLSLFSLFLLLIPNGTTSALLTNQNHPVYINSNSQRLDMQSNEVTFLGDVKLKQGDLSIHAEKIIIILDKDNSTIQKIEGYGNLATFSQLRDDGKILYGEAEELYYNIIDNQLIISERAMLSQENSIIRGNKIYYNIANQKLVVNGNINNRVSTTLQPKIIKK</sequence>
<comment type="caution">
    <text evidence="6">The sequence shown here is derived from an EMBL/GenBank/DDBJ whole genome shotgun (WGS) entry which is preliminary data.</text>
</comment>